<keyword evidence="1" id="KW-1133">Transmembrane helix</keyword>
<evidence type="ECO:0000313" key="2">
    <source>
        <dbReference type="EMBL" id="EFP12645.1"/>
    </source>
</evidence>
<dbReference type="InParanoid" id="E3LVK0"/>
<dbReference type="AlphaFoldDB" id="E3LVK0"/>
<dbReference type="OMA" id="WENERYK"/>
<feature type="transmembrane region" description="Helical" evidence="1">
    <location>
        <begin position="135"/>
        <end position="168"/>
    </location>
</feature>
<proteinExistence type="predicted"/>
<dbReference type="EMBL" id="DS268416">
    <property type="protein sequence ID" value="EFP12645.1"/>
    <property type="molecule type" value="Genomic_DNA"/>
</dbReference>
<gene>
    <name evidence="2" type="ORF">CRE_29747</name>
</gene>
<accession>E3LVK0</accession>
<dbReference type="PANTHER" id="PTHR34152">
    <property type="entry name" value="PROTEIN CBG12353-RELATED"/>
    <property type="match status" value="1"/>
</dbReference>
<name>E3LVK0_CAERE</name>
<sequence length="181" mass="20799">MEERRRFPEAFIAMTCVLLAIPLYLLIVGIIKLDSCSADSRIPIWMICTSAIMIIERMMESMNQAMDLKFVNNNPRPEITERRKLKEWENERYKNRSTMLFAMISLSRVAIFVTTIVGSAFVFSAYSNRSQCDGLLYWSAFVFCIVSLVIFLLGGVVIGGMFCIMLIVGKRNNKVVRSERR</sequence>
<dbReference type="OrthoDB" id="6157510at2759"/>
<keyword evidence="1" id="KW-0812">Transmembrane</keyword>
<feature type="transmembrane region" description="Helical" evidence="1">
    <location>
        <begin position="12"/>
        <end position="30"/>
    </location>
</feature>
<dbReference type="HOGENOM" id="CLU_125139_1_0_1"/>
<evidence type="ECO:0000313" key="3">
    <source>
        <dbReference type="Proteomes" id="UP000008281"/>
    </source>
</evidence>
<keyword evidence="1" id="KW-0472">Membrane</keyword>
<dbReference type="PANTHER" id="PTHR34152:SF3">
    <property type="entry name" value="CONSERVED PLASMA MEMBRANE PROTEIN-RELATED"/>
    <property type="match status" value="1"/>
</dbReference>
<organism evidence="3">
    <name type="scientific">Caenorhabditis remanei</name>
    <name type="common">Caenorhabditis vulgaris</name>
    <dbReference type="NCBI Taxonomy" id="31234"/>
    <lineage>
        <taxon>Eukaryota</taxon>
        <taxon>Metazoa</taxon>
        <taxon>Ecdysozoa</taxon>
        <taxon>Nematoda</taxon>
        <taxon>Chromadorea</taxon>
        <taxon>Rhabditida</taxon>
        <taxon>Rhabditina</taxon>
        <taxon>Rhabditomorpha</taxon>
        <taxon>Rhabditoidea</taxon>
        <taxon>Rhabditidae</taxon>
        <taxon>Peloderinae</taxon>
        <taxon>Caenorhabditis</taxon>
    </lineage>
</organism>
<evidence type="ECO:0000256" key="1">
    <source>
        <dbReference type="SAM" id="Phobius"/>
    </source>
</evidence>
<dbReference type="eggNOG" id="ENOG502TIA9">
    <property type="taxonomic scope" value="Eukaryota"/>
</dbReference>
<dbReference type="Proteomes" id="UP000008281">
    <property type="component" value="Unassembled WGS sequence"/>
</dbReference>
<reference evidence="2" key="1">
    <citation type="submission" date="2007-07" db="EMBL/GenBank/DDBJ databases">
        <title>PCAP assembly of the Caenorhabditis remanei genome.</title>
        <authorList>
            <consortium name="The Caenorhabditis remanei Sequencing Consortium"/>
            <person name="Wilson R.K."/>
        </authorList>
    </citation>
    <scope>NUCLEOTIDE SEQUENCE [LARGE SCALE GENOMIC DNA]</scope>
    <source>
        <strain evidence="2">PB4641</strain>
    </source>
</reference>
<feature type="transmembrane region" description="Helical" evidence="1">
    <location>
        <begin position="100"/>
        <end position="123"/>
    </location>
</feature>
<keyword evidence="3" id="KW-1185">Reference proteome</keyword>
<protein>
    <submittedName>
        <fullName evidence="2">Uncharacterized protein</fullName>
    </submittedName>
</protein>